<name>A0A6G1FT85_9PEZI</name>
<reference evidence="18" key="2">
    <citation type="submission" date="2020-04" db="EMBL/GenBank/DDBJ databases">
        <authorList>
            <consortium name="NCBI Genome Project"/>
        </authorList>
    </citation>
    <scope>NUCLEOTIDE SEQUENCE</scope>
    <source>
        <strain evidence="18">CBS 781.70</strain>
    </source>
</reference>
<feature type="domain" description="AGC-kinase C-terminal" evidence="15">
    <location>
        <begin position="1198"/>
        <end position="1316"/>
    </location>
</feature>
<gene>
    <name evidence="16 18" type="ORF">P152DRAFT_176979</name>
</gene>
<dbReference type="FunFam" id="1.10.510.10:FF:000664">
    <property type="entry name" value="Serine threonine protein kinase"/>
    <property type="match status" value="1"/>
</dbReference>
<feature type="compositionally biased region" description="Polar residues" evidence="11">
    <location>
        <begin position="305"/>
        <end position="318"/>
    </location>
</feature>
<feature type="compositionally biased region" description="Polar residues" evidence="11">
    <location>
        <begin position="1479"/>
        <end position="1495"/>
    </location>
</feature>
<keyword evidence="2" id="KW-0723">Serine/threonine-protein kinase</keyword>
<evidence type="ECO:0000256" key="1">
    <source>
        <dbReference type="ARBA" id="ARBA00012513"/>
    </source>
</evidence>
<dbReference type="OrthoDB" id="162894at2759"/>
<dbReference type="InterPro" id="IPR011009">
    <property type="entry name" value="Kinase-like_dom_sf"/>
</dbReference>
<feature type="region of interest" description="Disordered" evidence="11">
    <location>
        <begin position="1029"/>
        <end position="1085"/>
    </location>
</feature>
<feature type="region of interest" description="Disordered" evidence="11">
    <location>
        <begin position="496"/>
        <end position="543"/>
    </location>
</feature>
<evidence type="ECO:0000256" key="10">
    <source>
        <dbReference type="PROSITE-ProRule" id="PRU00169"/>
    </source>
</evidence>
<feature type="region of interest" description="Disordered" evidence="11">
    <location>
        <begin position="561"/>
        <end position="693"/>
    </location>
</feature>
<evidence type="ECO:0000313" key="17">
    <source>
        <dbReference type="Proteomes" id="UP000504638"/>
    </source>
</evidence>
<evidence type="ECO:0000256" key="9">
    <source>
        <dbReference type="ARBA" id="ARBA00048679"/>
    </source>
</evidence>
<feature type="domain" description="Response regulatory" evidence="13">
    <location>
        <begin position="1558"/>
        <end position="1672"/>
    </location>
</feature>
<feature type="region of interest" description="Disordered" evidence="11">
    <location>
        <begin position="939"/>
        <end position="1000"/>
    </location>
</feature>
<dbReference type="Gene3D" id="3.40.50.2300">
    <property type="match status" value="1"/>
</dbReference>
<dbReference type="InterPro" id="IPR050236">
    <property type="entry name" value="Ser_Thr_kinase_AGC"/>
</dbReference>
<evidence type="ECO:0000256" key="3">
    <source>
        <dbReference type="ARBA" id="ARBA00022553"/>
    </source>
</evidence>
<evidence type="ECO:0000256" key="4">
    <source>
        <dbReference type="ARBA" id="ARBA00022679"/>
    </source>
</evidence>
<feature type="compositionally biased region" description="Low complexity" evidence="11">
    <location>
        <begin position="1832"/>
        <end position="1845"/>
    </location>
</feature>
<dbReference type="Pfam" id="PF00072">
    <property type="entry name" value="Response_reg"/>
    <property type="match status" value="1"/>
</dbReference>
<evidence type="ECO:0000259" key="14">
    <source>
        <dbReference type="PROSITE" id="PS50112"/>
    </source>
</evidence>
<dbReference type="Pfam" id="PF00069">
    <property type="entry name" value="Pkinase"/>
    <property type="match status" value="2"/>
</dbReference>
<evidence type="ECO:0000313" key="16">
    <source>
        <dbReference type="EMBL" id="KAF1808946.1"/>
    </source>
</evidence>
<keyword evidence="4" id="KW-0808">Transferase</keyword>
<keyword evidence="17" id="KW-1185">Reference proteome</keyword>
<feature type="domain" description="PAS" evidence="14">
    <location>
        <begin position="37"/>
        <end position="107"/>
    </location>
</feature>
<dbReference type="FunFam" id="3.40.50.2300:FF:000139">
    <property type="entry name" value="Serine threonine protein kinase"/>
    <property type="match status" value="1"/>
</dbReference>
<feature type="compositionally biased region" description="Polar residues" evidence="11">
    <location>
        <begin position="950"/>
        <end position="962"/>
    </location>
</feature>
<evidence type="ECO:0000256" key="11">
    <source>
        <dbReference type="SAM" id="MobiDB-lite"/>
    </source>
</evidence>
<feature type="compositionally biased region" description="Low complexity" evidence="11">
    <location>
        <begin position="569"/>
        <end position="582"/>
    </location>
</feature>
<dbReference type="SMART" id="SM00220">
    <property type="entry name" value="S_TKc"/>
    <property type="match status" value="1"/>
</dbReference>
<evidence type="ECO:0000313" key="18">
    <source>
        <dbReference type="RefSeq" id="XP_033530577.1"/>
    </source>
</evidence>
<feature type="compositionally biased region" description="Polar residues" evidence="11">
    <location>
        <begin position="1361"/>
        <end position="1374"/>
    </location>
</feature>
<dbReference type="PANTHER" id="PTHR24356">
    <property type="entry name" value="SERINE/THREONINE-PROTEIN KINASE"/>
    <property type="match status" value="1"/>
</dbReference>
<feature type="compositionally biased region" description="Basic residues" evidence="11">
    <location>
        <begin position="1903"/>
        <end position="1913"/>
    </location>
</feature>
<dbReference type="SMART" id="SM00448">
    <property type="entry name" value="REC"/>
    <property type="match status" value="1"/>
</dbReference>
<protein>
    <recommendedName>
        <fullName evidence="1">non-specific serine/threonine protein kinase</fullName>
        <ecNumber evidence="1">2.7.11.1</ecNumber>
    </recommendedName>
</protein>
<dbReference type="PANTHER" id="PTHR24356:SF1">
    <property type="entry name" value="SERINE_THREONINE-PROTEIN KINASE GREATWALL"/>
    <property type="match status" value="1"/>
</dbReference>
<feature type="region of interest" description="Disordered" evidence="11">
    <location>
        <begin position="1683"/>
        <end position="1739"/>
    </location>
</feature>
<dbReference type="SUPFAM" id="SSF52172">
    <property type="entry name" value="CheY-like"/>
    <property type="match status" value="1"/>
</dbReference>
<dbReference type="CDD" id="cd05611">
    <property type="entry name" value="STKc_Rim15_like"/>
    <property type="match status" value="1"/>
</dbReference>
<sequence>MADEKSTMACDADKPDSQQEGQPITMVRSASEDMREERQDLKEAAEHNLNVIVDLTLDGRIRWVSPSWLDVIGTDPDSVKGKPIADFIVGEDKSIFANAVERIQQDDSRSKIIRFQTEMGPLSKIGKRRQLPHAAEESTAPVSDEVGEAAPASEKPEAETGEQDVPEDVDLTLELEAQGIIVFDRASGGESHTMWMMRPTVIREVTIDLPSVLVDALGVGAEMLAHYLNQLTESGASQDETGELPPPPPVLCRICERQIPPWWFERHTELCLQEHKAEMEVQMAHENLTDHRNLIVKVLDGLEAQSRQSRQPPTSGELSVTPPALPEYKGHRIGPLSNPSSTPSSGRASPATPPSRSRERPVSGLGHRRGRSFAVRRPIARIVELVLDLCDTALEINTPVLKETPGQQLGEFRTQSPQSENHLSQVMQWQSPSTSTLQEDQGLSTLCEDTAKLAKIKVDAILRHRRILEYSERIRVEFELLVRECIEAAIRKANRIAAGEDSTSSEDDERESVADRMSEHQSEHRSVMGTNETPPEEGIFPASFERPSSMSMAMALHNRSDPNLLNQGRRSSSAANSARSSSPRGGQTPRSHGGAMSFVPHSKRGSMMFESDAGADSDSSVHSSILSSVRRAESPGSEIGLSRVASHRDGKRKSLVLSSVMSSRQQSPARPIPIQPGSPLKLAKGKHSSSVEAQSPLVSPILSTGDFSSPAMQQVLHHRRQSSAASSEVTRPPLSPKLAAAATHPQPRAVAPSIKDFEIIKPISKGAFGSVYLSKKKSTGDYYAIKVLKKADMVAKNQVTNVKAERAIMMWQGESDFVAKLFWTFSSKDYLYLVMEYLNGGDVASLIKVLGGLPEDWAKKYLAEIVLGVDHLHSRNIIHRDLKPDNLLIDQKGHLKLTDFGLSRMGLIGRQKRALNSKTEEPAPDLLKQGPFHRATSITSSRSTSFDFHGNNSPSQTPSLTPALTGEIGTPSYFSLNRENSKSRDNSRRTSGHRSDSEHSEALQMMFRKFSLVDEPGSQHTRTIPIEEEAASDMSSPDPSQPGSLSHANTNLSEGNSHGGTTQNSTPPNASMLPPPMALFDPKDTSRRFVGTPDYLAPETIHGVGQDETSDWWSLGCILFEMLYGYPPFHADTPDQVFQNILDRKIDWPTEEQDPVSPEAKDLMNKLMCLDHRSRLGSNVDDNYSSGGEEIKAHPWFAGVNWTTVQQDEASFVPQPENPEDTDYFDSRGATIQTFAAEFEDQGSPSGGTSGDFERPHDALAKVRNQVNNLKRGGLMPLHIPPHVRDGRNRRLSEPVAADDFGNFAYKNLPMLEKANKDVIQKLRAEAMQAQNKNSAAVSSPSAAASPAPSLEASPVLPSTIKRTMSSNKGSTRPVSPLLMNHLNQSPNRASQPSSPLLVSFSTGHHERRKTSGSSTGSQQPQPPSLQPGGLFDPPRLTASSSSVSATSSPIKLAKSPGHMTQDRTLSLHKHSSSQSQSGQVTSPRARSQTTSSQEGPVKDLIPNHHKRRSQVPDISPSSSDTEESRQKALLRVQRRRQSSRRLSQITLNDGPIFRPLDVLICEDHPVSRYVMEKLLEKLRCRTISVQSGPEAVRYAMSEVKFDIIMMEYRLPQINGADVARMVRDTKNPNSPTPIVCVTGYLKDLQAPHHFDALIEKPPTIAKFTEVLTRLCQWKPAPPGWTPSQAYPYPSPHSSTPGSAIPPSALRMESSRAEDSPVSQSSSFAAMPSASYRGSSRADSISSSFFGEVDARSTSDTNESIPVVVARGHAADEWRDKDLASRLGGLGISEEPLTSEVEDTKPLSHPFAPSSLLHQQISARPAPEQPVPRTPSQPQAAPLPQSPKQTPETARSRSPGLQAHPNTTVRKKSNERSRVASSSSAGPPDDASFAGDEDEELGDVKVRAKSPKHRARGSSKLGTEMLRTNSRGSVVSVEDLPGMRGPVDGGKHDDDESNKTELAVAHAPAVPTVEEDKDAEADGDETIIITSPDEQESEAGLEEDVPAHLPSDADSSRPASRTENKASLTPPEIFHPVPGGTFGAMEIPDDVRGQPQTPAREDWPAEADVDATPRPAAPAKDAA</sequence>
<dbReference type="CDD" id="cd00130">
    <property type="entry name" value="PAS"/>
    <property type="match status" value="1"/>
</dbReference>
<dbReference type="Gene3D" id="1.10.510.10">
    <property type="entry name" value="Transferase(Phosphotransferase) domain 1"/>
    <property type="match status" value="2"/>
</dbReference>
<dbReference type="PROSITE" id="PS50110">
    <property type="entry name" value="RESPONSE_REGULATORY"/>
    <property type="match status" value="1"/>
</dbReference>
<dbReference type="Proteomes" id="UP000504638">
    <property type="component" value="Unplaced"/>
</dbReference>
<dbReference type="InterPro" id="IPR035965">
    <property type="entry name" value="PAS-like_dom_sf"/>
</dbReference>
<dbReference type="Gene3D" id="3.30.200.20">
    <property type="entry name" value="Phosphorylase Kinase, domain 1"/>
    <property type="match status" value="1"/>
</dbReference>
<feature type="compositionally biased region" description="Polar residues" evidence="11">
    <location>
        <begin position="2013"/>
        <end position="2023"/>
    </location>
</feature>
<feature type="compositionally biased region" description="Low complexity" evidence="11">
    <location>
        <begin position="1875"/>
        <end position="1890"/>
    </location>
</feature>
<feature type="compositionally biased region" description="Basic and acidic residues" evidence="11">
    <location>
        <begin position="511"/>
        <end position="526"/>
    </location>
</feature>
<dbReference type="RefSeq" id="XP_033530577.1">
    <property type="nucleotide sequence ID" value="XM_033674148.1"/>
</dbReference>
<feature type="region of interest" description="Disordered" evidence="11">
    <location>
        <begin position="1790"/>
        <end position="2079"/>
    </location>
</feature>
<feature type="region of interest" description="Disordered" evidence="11">
    <location>
        <begin position="712"/>
        <end position="732"/>
    </location>
</feature>
<dbReference type="SMART" id="SM00091">
    <property type="entry name" value="PAS"/>
    <property type="match status" value="1"/>
</dbReference>
<dbReference type="InterPro" id="IPR000961">
    <property type="entry name" value="AGC-kinase_C"/>
</dbReference>
<dbReference type="GO" id="GO:0000160">
    <property type="term" value="P:phosphorelay signal transduction system"/>
    <property type="evidence" value="ECO:0007669"/>
    <property type="project" value="InterPro"/>
</dbReference>
<evidence type="ECO:0000256" key="8">
    <source>
        <dbReference type="ARBA" id="ARBA00047899"/>
    </source>
</evidence>
<dbReference type="PROSITE" id="PS51285">
    <property type="entry name" value="AGC_KINASE_CTER"/>
    <property type="match status" value="1"/>
</dbReference>
<dbReference type="EMBL" id="ML975177">
    <property type="protein sequence ID" value="KAF1808946.1"/>
    <property type="molecule type" value="Genomic_DNA"/>
</dbReference>
<dbReference type="GO" id="GO:0005737">
    <property type="term" value="C:cytoplasm"/>
    <property type="evidence" value="ECO:0007669"/>
    <property type="project" value="TreeGrafter"/>
</dbReference>
<dbReference type="SUPFAM" id="SSF55785">
    <property type="entry name" value="PYP-like sensor domain (PAS domain)"/>
    <property type="match status" value="1"/>
</dbReference>
<feature type="compositionally biased region" description="Polar residues" evidence="11">
    <location>
        <begin position="1382"/>
        <end position="1403"/>
    </location>
</feature>
<proteinExistence type="predicted"/>
<evidence type="ECO:0000256" key="2">
    <source>
        <dbReference type="ARBA" id="ARBA00022527"/>
    </source>
</evidence>
<reference evidence="18" key="3">
    <citation type="submission" date="2025-04" db="UniProtKB">
        <authorList>
            <consortium name="RefSeq"/>
        </authorList>
    </citation>
    <scope>IDENTIFICATION</scope>
    <source>
        <strain evidence="18">CBS 781.70</strain>
    </source>
</reference>
<dbReference type="FunFam" id="1.10.510.10:FF:000340">
    <property type="entry name" value="Serine threonine protein kinase"/>
    <property type="match status" value="1"/>
</dbReference>
<dbReference type="InterPro" id="IPR008271">
    <property type="entry name" value="Ser/Thr_kinase_AS"/>
</dbReference>
<keyword evidence="5" id="KW-0547">Nucleotide-binding</keyword>
<dbReference type="FunFam" id="3.30.200.20:FF:001008">
    <property type="entry name" value="Serine/threonine-protein kinase cek1"/>
    <property type="match status" value="1"/>
</dbReference>
<keyword evidence="6" id="KW-0418">Kinase</keyword>
<evidence type="ECO:0000256" key="5">
    <source>
        <dbReference type="ARBA" id="ARBA00022741"/>
    </source>
</evidence>
<dbReference type="InterPro" id="IPR001789">
    <property type="entry name" value="Sig_transdc_resp-reg_receiver"/>
</dbReference>
<feature type="compositionally biased region" description="Basic and acidic residues" evidence="11">
    <location>
        <begin position="1945"/>
        <end position="1955"/>
    </location>
</feature>
<dbReference type="EC" id="2.7.11.1" evidence="1"/>
<feature type="region of interest" description="Disordered" evidence="11">
    <location>
        <begin position="1331"/>
        <end position="1543"/>
    </location>
</feature>
<feature type="compositionally biased region" description="Acidic residues" evidence="11">
    <location>
        <begin position="1969"/>
        <end position="1981"/>
    </location>
</feature>
<dbReference type="GO" id="GO:1901992">
    <property type="term" value="P:positive regulation of mitotic cell cycle phase transition"/>
    <property type="evidence" value="ECO:0007669"/>
    <property type="project" value="UniProtKB-ARBA"/>
</dbReference>
<feature type="compositionally biased region" description="Polar residues" evidence="11">
    <location>
        <begin position="337"/>
        <end position="347"/>
    </location>
</feature>
<accession>A0A6G1FT85</accession>
<dbReference type="CDD" id="cd17546">
    <property type="entry name" value="REC_hyHK_CKI1_RcsC-like"/>
    <property type="match status" value="1"/>
</dbReference>
<feature type="compositionally biased region" description="Basic and acidic residues" evidence="11">
    <location>
        <begin position="979"/>
        <end position="1000"/>
    </location>
</feature>
<feature type="domain" description="Protein kinase" evidence="12">
    <location>
        <begin position="757"/>
        <end position="1197"/>
    </location>
</feature>
<keyword evidence="3" id="KW-0597">Phosphoprotein</keyword>
<dbReference type="GO" id="GO:0005524">
    <property type="term" value="F:ATP binding"/>
    <property type="evidence" value="ECO:0007669"/>
    <property type="project" value="UniProtKB-KW"/>
</dbReference>
<dbReference type="PROSITE" id="PS00108">
    <property type="entry name" value="PROTEIN_KINASE_ST"/>
    <property type="match status" value="1"/>
</dbReference>
<evidence type="ECO:0000259" key="13">
    <source>
        <dbReference type="PROSITE" id="PS50110"/>
    </source>
</evidence>
<dbReference type="InterPro" id="IPR000014">
    <property type="entry name" value="PAS"/>
</dbReference>
<feature type="compositionally biased region" description="Polar residues" evidence="11">
    <location>
        <begin position="656"/>
        <end position="668"/>
    </location>
</feature>
<feature type="compositionally biased region" description="Low complexity" evidence="11">
    <location>
        <begin position="1335"/>
        <end position="1359"/>
    </location>
</feature>
<dbReference type="PROSITE" id="PS50011">
    <property type="entry name" value="PROTEIN_KINASE_DOM"/>
    <property type="match status" value="1"/>
</dbReference>
<feature type="region of interest" description="Disordered" evidence="11">
    <location>
        <begin position="304"/>
        <end position="369"/>
    </location>
</feature>
<keyword evidence="7" id="KW-0067">ATP-binding</keyword>
<feature type="compositionally biased region" description="Basic and acidic residues" evidence="11">
    <location>
        <begin position="1"/>
        <end position="17"/>
    </location>
</feature>
<dbReference type="SUPFAM" id="SSF56112">
    <property type="entry name" value="Protein kinase-like (PK-like)"/>
    <property type="match status" value="1"/>
</dbReference>
<feature type="compositionally biased region" description="Low complexity" evidence="11">
    <location>
        <begin position="611"/>
        <end position="628"/>
    </location>
</feature>
<dbReference type="InterPro" id="IPR011006">
    <property type="entry name" value="CheY-like_superfamily"/>
</dbReference>
<dbReference type="GeneID" id="54414718"/>
<evidence type="ECO:0000259" key="15">
    <source>
        <dbReference type="PROSITE" id="PS51285"/>
    </source>
</evidence>
<evidence type="ECO:0000256" key="6">
    <source>
        <dbReference type="ARBA" id="ARBA00022777"/>
    </source>
</evidence>
<evidence type="ECO:0000256" key="7">
    <source>
        <dbReference type="ARBA" id="ARBA00022840"/>
    </source>
</evidence>
<feature type="compositionally biased region" description="Low complexity" evidence="11">
    <location>
        <begin position="1438"/>
        <end position="1449"/>
    </location>
</feature>
<dbReference type="Gene3D" id="3.30.450.20">
    <property type="entry name" value="PAS domain"/>
    <property type="match status" value="1"/>
</dbReference>
<reference evidence="16 18" key="1">
    <citation type="submission" date="2020-01" db="EMBL/GenBank/DDBJ databases">
        <authorList>
            <consortium name="DOE Joint Genome Institute"/>
            <person name="Haridas S."/>
            <person name="Albert R."/>
            <person name="Binder M."/>
            <person name="Bloem J."/>
            <person name="Labutti K."/>
            <person name="Salamov A."/>
            <person name="Andreopoulos B."/>
            <person name="Baker S.E."/>
            <person name="Barry K."/>
            <person name="Bills G."/>
            <person name="Bluhm B.H."/>
            <person name="Cannon C."/>
            <person name="Castanera R."/>
            <person name="Culley D.E."/>
            <person name="Daum C."/>
            <person name="Ezra D."/>
            <person name="Gonzalez J.B."/>
            <person name="Henrissat B."/>
            <person name="Kuo A."/>
            <person name="Liang C."/>
            <person name="Lipzen A."/>
            <person name="Lutzoni F."/>
            <person name="Magnuson J."/>
            <person name="Mondo S."/>
            <person name="Nolan M."/>
            <person name="Ohm R."/>
            <person name="Pangilinan J."/>
            <person name="Park H.-J."/>
            <person name="Ramirez L."/>
            <person name="Alfaro M."/>
            <person name="Sun H."/>
            <person name="Tritt A."/>
            <person name="Yoshinaga Y."/>
            <person name="Zwiers L.-H."/>
            <person name="Turgeon B.G."/>
            <person name="Goodwin S.B."/>
            <person name="Spatafora J.W."/>
            <person name="Crous P.W."/>
            <person name="Grigoriev I.V."/>
        </authorList>
    </citation>
    <scope>NUCLEOTIDE SEQUENCE</scope>
    <source>
        <strain evidence="16 18">CBS 781.70</strain>
    </source>
</reference>
<dbReference type="GO" id="GO:0005634">
    <property type="term" value="C:nucleus"/>
    <property type="evidence" value="ECO:0007669"/>
    <property type="project" value="TreeGrafter"/>
</dbReference>
<comment type="caution">
    <text evidence="10">Lacks conserved residue(s) required for the propagation of feature annotation.</text>
</comment>
<dbReference type="InterPro" id="IPR000719">
    <property type="entry name" value="Prot_kinase_dom"/>
</dbReference>
<dbReference type="PROSITE" id="PS50112">
    <property type="entry name" value="PAS"/>
    <property type="match status" value="1"/>
</dbReference>
<organism evidence="16">
    <name type="scientific">Eremomyces bilateralis CBS 781.70</name>
    <dbReference type="NCBI Taxonomy" id="1392243"/>
    <lineage>
        <taxon>Eukaryota</taxon>
        <taxon>Fungi</taxon>
        <taxon>Dikarya</taxon>
        <taxon>Ascomycota</taxon>
        <taxon>Pezizomycotina</taxon>
        <taxon>Dothideomycetes</taxon>
        <taxon>Dothideomycetes incertae sedis</taxon>
        <taxon>Eremomycetales</taxon>
        <taxon>Eremomycetaceae</taxon>
        <taxon>Eremomyces</taxon>
    </lineage>
</organism>
<feature type="region of interest" description="Disordered" evidence="11">
    <location>
        <begin position="125"/>
        <end position="165"/>
    </location>
</feature>
<feature type="region of interest" description="Disordered" evidence="11">
    <location>
        <begin position="1"/>
        <end position="24"/>
    </location>
</feature>
<feature type="compositionally biased region" description="Acidic residues" evidence="11">
    <location>
        <begin position="1989"/>
        <end position="2000"/>
    </location>
</feature>
<dbReference type="GO" id="GO:0004674">
    <property type="term" value="F:protein serine/threonine kinase activity"/>
    <property type="evidence" value="ECO:0007669"/>
    <property type="project" value="UniProtKB-KW"/>
</dbReference>
<comment type="catalytic activity">
    <reaction evidence="9">
        <text>L-seryl-[protein] + ATP = O-phospho-L-seryl-[protein] + ADP + H(+)</text>
        <dbReference type="Rhea" id="RHEA:17989"/>
        <dbReference type="Rhea" id="RHEA-COMP:9863"/>
        <dbReference type="Rhea" id="RHEA-COMP:11604"/>
        <dbReference type="ChEBI" id="CHEBI:15378"/>
        <dbReference type="ChEBI" id="CHEBI:29999"/>
        <dbReference type="ChEBI" id="CHEBI:30616"/>
        <dbReference type="ChEBI" id="CHEBI:83421"/>
        <dbReference type="ChEBI" id="CHEBI:456216"/>
        <dbReference type="EC" id="2.7.11.1"/>
    </reaction>
</comment>
<evidence type="ECO:0000259" key="12">
    <source>
        <dbReference type="PROSITE" id="PS50011"/>
    </source>
</evidence>
<comment type="catalytic activity">
    <reaction evidence="8">
        <text>L-threonyl-[protein] + ATP = O-phospho-L-threonyl-[protein] + ADP + H(+)</text>
        <dbReference type="Rhea" id="RHEA:46608"/>
        <dbReference type="Rhea" id="RHEA-COMP:11060"/>
        <dbReference type="Rhea" id="RHEA-COMP:11605"/>
        <dbReference type="ChEBI" id="CHEBI:15378"/>
        <dbReference type="ChEBI" id="CHEBI:30013"/>
        <dbReference type="ChEBI" id="CHEBI:30616"/>
        <dbReference type="ChEBI" id="CHEBI:61977"/>
        <dbReference type="ChEBI" id="CHEBI:456216"/>
        <dbReference type="EC" id="2.7.11.1"/>
    </reaction>
</comment>
<feature type="compositionally biased region" description="Polar residues" evidence="11">
    <location>
        <begin position="1033"/>
        <end position="1069"/>
    </location>
</feature>